<proteinExistence type="predicted"/>
<dbReference type="KEGG" id="slx:SLAV_27350"/>
<evidence type="ECO:0000313" key="2">
    <source>
        <dbReference type="Proteomes" id="UP000231791"/>
    </source>
</evidence>
<dbReference type="EMBL" id="CP024985">
    <property type="protein sequence ID" value="ATZ27261.1"/>
    <property type="molecule type" value="Genomic_DNA"/>
</dbReference>
<protein>
    <submittedName>
        <fullName evidence="1">Uncharacterized protein</fullName>
    </submittedName>
</protein>
<accession>A0A2K8PKJ8</accession>
<organism evidence="1 2">
    <name type="scientific">Streptomyces lavendulae subsp. lavendulae</name>
    <dbReference type="NCBI Taxonomy" id="58340"/>
    <lineage>
        <taxon>Bacteria</taxon>
        <taxon>Bacillati</taxon>
        <taxon>Actinomycetota</taxon>
        <taxon>Actinomycetes</taxon>
        <taxon>Kitasatosporales</taxon>
        <taxon>Streptomycetaceae</taxon>
        <taxon>Streptomyces</taxon>
    </lineage>
</organism>
<name>A0A2K8PKJ8_STRLA</name>
<dbReference type="AlphaFoldDB" id="A0A2K8PKJ8"/>
<gene>
    <name evidence="1" type="ORF">SLAV_27350</name>
</gene>
<reference evidence="1 2" key="1">
    <citation type="submission" date="2017-11" db="EMBL/GenBank/DDBJ databases">
        <title>Complete genome sequence of Streptomyces lavendulae subsp. lavendulae CCM 3239 (formerly 'Streptomyces aureofaciens CCM 3239'), the producer of the angucycline-type antibiotic auricin.</title>
        <authorList>
            <person name="Busche T."/>
            <person name="Novakova R."/>
            <person name="Al'Dilaimi A."/>
            <person name="Homerova D."/>
            <person name="Feckova L."/>
            <person name="Rezuchova B."/>
            <person name="Mingyar E."/>
            <person name="Csolleiova D."/>
            <person name="Bekeova C."/>
            <person name="Winkler A."/>
            <person name="Sevcikova B."/>
            <person name="Kalinowski J."/>
            <person name="Kormanec J."/>
            <person name="Ruckert C."/>
        </authorList>
    </citation>
    <scope>NUCLEOTIDE SEQUENCE [LARGE SCALE GENOMIC DNA]</scope>
    <source>
        <strain evidence="1 2">CCM 3239</strain>
    </source>
</reference>
<sequence length="69" mass="7688">MSQRPANGPEDKENHLMSRTLATANTRPRPFLEIRIGGLHLTVDRVPYRLLTLVTTLGGAFAGGVWYPR</sequence>
<evidence type="ECO:0000313" key="1">
    <source>
        <dbReference type="EMBL" id="ATZ27261.1"/>
    </source>
</evidence>
<dbReference type="Proteomes" id="UP000231791">
    <property type="component" value="Chromosome"/>
</dbReference>
<keyword evidence="2" id="KW-1185">Reference proteome</keyword>